<keyword evidence="2" id="KW-1185">Reference proteome</keyword>
<name>A0A9X3E093_9HYPH</name>
<comment type="caution">
    <text evidence="1">The sequence shown here is derived from an EMBL/GenBank/DDBJ whole genome shotgun (WGS) entry which is preliminary data.</text>
</comment>
<protein>
    <submittedName>
        <fullName evidence="1">Polysaccharide deacetylase family protein</fullName>
    </submittedName>
</protein>
<reference evidence="1" key="1">
    <citation type="submission" date="2022-11" db="EMBL/GenBank/DDBJ databases">
        <title>Biodiversity and phylogenetic relationships of bacteria.</title>
        <authorList>
            <person name="Machado R.A.R."/>
            <person name="Bhat A."/>
            <person name="Loulou A."/>
            <person name="Kallel S."/>
        </authorList>
    </citation>
    <scope>NUCLEOTIDE SEQUENCE</scope>
    <source>
        <strain evidence="1">K-TC2</strain>
    </source>
</reference>
<dbReference type="PANTHER" id="PTHR43123">
    <property type="entry name" value="POLYSACCHARIDE DEACETYLASE-RELATED"/>
    <property type="match status" value="1"/>
</dbReference>
<dbReference type="Gene3D" id="3.20.20.370">
    <property type="entry name" value="Glycoside hydrolase/deacetylase"/>
    <property type="match status" value="1"/>
</dbReference>
<dbReference type="Proteomes" id="UP001144805">
    <property type="component" value="Unassembled WGS sequence"/>
</dbReference>
<dbReference type="GO" id="GO:0005975">
    <property type="term" value="P:carbohydrate metabolic process"/>
    <property type="evidence" value="ECO:0007669"/>
    <property type="project" value="InterPro"/>
</dbReference>
<evidence type="ECO:0000313" key="2">
    <source>
        <dbReference type="Proteomes" id="UP001144805"/>
    </source>
</evidence>
<gene>
    <name evidence="1" type="ORF">OSH07_07430</name>
</gene>
<dbReference type="InterPro" id="IPR011330">
    <property type="entry name" value="Glyco_hydro/deAcase_b/a-brl"/>
</dbReference>
<dbReference type="RefSeq" id="WP_266337976.1">
    <property type="nucleotide sequence ID" value="NZ_JAPKNK010000002.1"/>
</dbReference>
<sequence length="307" mass="33740">MRPVPNGARDFVGYGRTPPDPKWPDGARLAVVFVLNVEEGAEPSIADGDAGSETGLTDAIPGEVAAGRRDFVAETLFEYGSRVGFWRLHDLFIDLGVPLTINACSQALERNAEIAGAIREGDLDLCCHGERFVRPYRMDEAEERAAITRAVASLKRTVGRAPLGWQSRYSSSENTRALLAEHGGFLYDSDSYADDLPYWVEVSGAPHLVVPHSFTHNDNRLATAKLATAAEFTDHLSSAFRVLYAEGARHPRMMTVSLHGRISGQPSRFEGIQRFLDFALGHDDVWFAGRSEIARHWIANHPPEVGA</sequence>
<dbReference type="SUPFAM" id="SSF88713">
    <property type="entry name" value="Glycoside hydrolase/deacetylase"/>
    <property type="match status" value="1"/>
</dbReference>
<dbReference type="PANTHER" id="PTHR43123:SF1">
    <property type="entry name" value="POLYSACCHARIDE DEACETYLASE-RELATED"/>
    <property type="match status" value="1"/>
</dbReference>
<organism evidence="1 2">
    <name type="scientific">Kaistia nematophila</name>
    <dbReference type="NCBI Taxonomy" id="2994654"/>
    <lineage>
        <taxon>Bacteria</taxon>
        <taxon>Pseudomonadati</taxon>
        <taxon>Pseudomonadota</taxon>
        <taxon>Alphaproteobacteria</taxon>
        <taxon>Hyphomicrobiales</taxon>
        <taxon>Kaistiaceae</taxon>
        <taxon>Kaistia</taxon>
    </lineage>
</organism>
<proteinExistence type="predicted"/>
<accession>A0A9X3E093</accession>
<dbReference type="AlphaFoldDB" id="A0A9X3E093"/>
<evidence type="ECO:0000313" key="1">
    <source>
        <dbReference type="EMBL" id="MCX5569022.1"/>
    </source>
</evidence>
<dbReference type="EMBL" id="JAPKNK010000002">
    <property type="protein sequence ID" value="MCX5569022.1"/>
    <property type="molecule type" value="Genomic_DNA"/>
</dbReference>